<dbReference type="AlphaFoldDB" id="A0A4R0HG21"/>
<feature type="transmembrane region" description="Helical" evidence="7">
    <location>
        <begin position="135"/>
        <end position="161"/>
    </location>
</feature>
<comment type="subcellular location">
    <subcellularLocation>
        <location evidence="1 7">Cell membrane</location>
        <topology evidence="1 7">Multi-pass membrane protein</topology>
    </subcellularLocation>
</comment>
<dbReference type="GO" id="GO:0055085">
    <property type="term" value="P:transmembrane transport"/>
    <property type="evidence" value="ECO:0007669"/>
    <property type="project" value="InterPro"/>
</dbReference>
<dbReference type="GO" id="GO:0005886">
    <property type="term" value="C:plasma membrane"/>
    <property type="evidence" value="ECO:0007669"/>
    <property type="project" value="UniProtKB-SubCell"/>
</dbReference>
<dbReference type="PANTHER" id="PTHR43386">
    <property type="entry name" value="OLIGOPEPTIDE TRANSPORT SYSTEM PERMEASE PROTEIN APPC"/>
    <property type="match status" value="1"/>
</dbReference>
<comment type="similarity">
    <text evidence="7">Belongs to the binding-protein-dependent transport system permease family.</text>
</comment>
<keyword evidence="3" id="KW-1003">Cell membrane</keyword>
<dbReference type="InterPro" id="IPR000515">
    <property type="entry name" value="MetI-like"/>
</dbReference>
<dbReference type="Pfam" id="PF12911">
    <property type="entry name" value="OppC_N"/>
    <property type="match status" value="1"/>
</dbReference>
<gene>
    <name evidence="9" type="ORF">E0H45_02205</name>
</gene>
<dbReference type="CDD" id="cd06261">
    <property type="entry name" value="TM_PBP2"/>
    <property type="match status" value="1"/>
</dbReference>
<evidence type="ECO:0000256" key="6">
    <source>
        <dbReference type="ARBA" id="ARBA00023136"/>
    </source>
</evidence>
<dbReference type="InterPro" id="IPR025966">
    <property type="entry name" value="OppC_N"/>
</dbReference>
<evidence type="ECO:0000256" key="2">
    <source>
        <dbReference type="ARBA" id="ARBA00022448"/>
    </source>
</evidence>
<reference evidence="9 10" key="1">
    <citation type="submission" date="2019-02" db="EMBL/GenBank/DDBJ databases">
        <title>Kribbella capetownensis sp. nov. and Kribbella speibonae sp. nov., isolated from soil.</title>
        <authorList>
            <person name="Curtis S.M."/>
            <person name="Norton I."/>
            <person name="Everest G.J."/>
            <person name="Meyers P.R."/>
        </authorList>
    </citation>
    <scope>NUCLEOTIDE SEQUENCE [LARGE SCALE GENOMIC DNA]</scope>
    <source>
        <strain evidence="9 10">KCTC 29219</strain>
    </source>
</reference>
<organism evidence="9 10">
    <name type="scientific">Kribbella soli</name>
    <dbReference type="NCBI Taxonomy" id="1124743"/>
    <lineage>
        <taxon>Bacteria</taxon>
        <taxon>Bacillati</taxon>
        <taxon>Actinomycetota</taxon>
        <taxon>Actinomycetes</taxon>
        <taxon>Propionibacteriales</taxon>
        <taxon>Kribbellaceae</taxon>
        <taxon>Kribbella</taxon>
    </lineage>
</organism>
<dbReference type="PROSITE" id="PS50928">
    <property type="entry name" value="ABC_TM1"/>
    <property type="match status" value="1"/>
</dbReference>
<evidence type="ECO:0000256" key="7">
    <source>
        <dbReference type="RuleBase" id="RU363032"/>
    </source>
</evidence>
<keyword evidence="6 7" id="KW-0472">Membrane</keyword>
<keyword evidence="10" id="KW-1185">Reference proteome</keyword>
<accession>A0A4R0HG21</accession>
<sequence length="348" mass="37558">MTLGVSETQSPDEGLPTDALVETAEAKEIEGRSPGEIAWARLRKDKVAIISAIVILLIIAVALFAPLIVKLNGFPPDQFNKVDANGNPLLNTRDGGIPIGGLWGSGTSSEHWLGIEPQNGRDIFSRLVYGTRVSLLVALGGTVIAVVLGTVIGMVSGYFGGWVDTLLSRLMDIMLSFPSLLFVMALTPVVASRAQDLFGMPDNNTLRMGVLMFVLGFFGWAYLARIVRGQTLSLREREFVEAARSLGAGPNYVLFRQILPNMLPTLLVYTTLLLPTNITAEAALSFLGVGIKEPTSSWGRMISDASAWIESNPLYLFFPGMALFITVLAFNLLGDSVRDALDPRAGRS</sequence>
<comment type="caution">
    <text evidence="9">The sequence shown here is derived from an EMBL/GenBank/DDBJ whole genome shotgun (WGS) entry which is preliminary data.</text>
</comment>
<feature type="transmembrane region" description="Helical" evidence="7">
    <location>
        <begin position="314"/>
        <end position="334"/>
    </location>
</feature>
<evidence type="ECO:0000313" key="10">
    <source>
        <dbReference type="Proteomes" id="UP000292346"/>
    </source>
</evidence>
<feature type="transmembrane region" description="Helical" evidence="7">
    <location>
        <begin position="173"/>
        <end position="194"/>
    </location>
</feature>
<dbReference type="SUPFAM" id="SSF161098">
    <property type="entry name" value="MetI-like"/>
    <property type="match status" value="1"/>
</dbReference>
<evidence type="ECO:0000256" key="5">
    <source>
        <dbReference type="ARBA" id="ARBA00022989"/>
    </source>
</evidence>
<dbReference type="InterPro" id="IPR035906">
    <property type="entry name" value="MetI-like_sf"/>
</dbReference>
<evidence type="ECO:0000256" key="3">
    <source>
        <dbReference type="ARBA" id="ARBA00022475"/>
    </source>
</evidence>
<dbReference type="Pfam" id="PF00528">
    <property type="entry name" value="BPD_transp_1"/>
    <property type="match status" value="1"/>
</dbReference>
<evidence type="ECO:0000256" key="4">
    <source>
        <dbReference type="ARBA" id="ARBA00022692"/>
    </source>
</evidence>
<keyword evidence="5 7" id="KW-1133">Transmembrane helix</keyword>
<feature type="transmembrane region" description="Helical" evidence="7">
    <location>
        <begin position="206"/>
        <end position="227"/>
    </location>
</feature>
<dbReference type="PANTHER" id="PTHR43386:SF1">
    <property type="entry name" value="D,D-DIPEPTIDE TRANSPORT SYSTEM PERMEASE PROTEIN DDPC-RELATED"/>
    <property type="match status" value="1"/>
</dbReference>
<dbReference type="OrthoDB" id="8906042at2"/>
<protein>
    <submittedName>
        <fullName evidence="9">ABC transporter permease</fullName>
    </submittedName>
</protein>
<evidence type="ECO:0000313" key="9">
    <source>
        <dbReference type="EMBL" id="TCC10165.1"/>
    </source>
</evidence>
<evidence type="ECO:0000259" key="8">
    <source>
        <dbReference type="PROSITE" id="PS50928"/>
    </source>
</evidence>
<feature type="transmembrane region" description="Helical" evidence="7">
    <location>
        <begin position="266"/>
        <end position="291"/>
    </location>
</feature>
<feature type="transmembrane region" description="Helical" evidence="7">
    <location>
        <begin position="47"/>
        <end position="69"/>
    </location>
</feature>
<keyword evidence="4 7" id="KW-0812">Transmembrane</keyword>
<dbReference type="EMBL" id="SJJZ01000001">
    <property type="protein sequence ID" value="TCC10165.1"/>
    <property type="molecule type" value="Genomic_DNA"/>
</dbReference>
<dbReference type="InterPro" id="IPR050366">
    <property type="entry name" value="BP-dependent_transpt_permease"/>
</dbReference>
<keyword evidence="2 7" id="KW-0813">Transport</keyword>
<dbReference type="RefSeq" id="WP_131334583.1">
    <property type="nucleotide sequence ID" value="NZ_SJJZ01000001.1"/>
</dbReference>
<proteinExistence type="inferred from homology"/>
<feature type="domain" description="ABC transmembrane type-1" evidence="8">
    <location>
        <begin position="131"/>
        <end position="334"/>
    </location>
</feature>
<evidence type="ECO:0000256" key="1">
    <source>
        <dbReference type="ARBA" id="ARBA00004651"/>
    </source>
</evidence>
<dbReference type="Gene3D" id="1.10.3720.10">
    <property type="entry name" value="MetI-like"/>
    <property type="match status" value="1"/>
</dbReference>
<dbReference type="Proteomes" id="UP000292346">
    <property type="component" value="Unassembled WGS sequence"/>
</dbReference>
<name>A0A4R0HG21_9ACTN</name>